<reference evidence="9 10" key="1">
    <citation type="journal article" date="2012" name="Environ. Microbiol.">
        <title>Complete genome of Candidatus Chloracidobacterium thermophilum, a chlorophyll-based photoheterotroph belonging to the phylum Acidobacteria.</title>
        <authorList>
            <person name="Garcia Costas A.M."/>
            <person name="Liu Z."/>
            <person name="Tomsho L.P."/>
            <person name="Schuster S.C."/>
            <person name="Ward D.M."/>
            <person name="Bryant D.A."/>
        </authorList>
    </citation>
    <scope>NUCLEOTIDE SEQUENCE [LARGE SCALE GENOMIC DNA]</scope>
    <source>
        <strain evidence="9 10">B</strain>
    </source>
</reference>
<accession>G2LL13</accession>
<evidence type="ECO:0000256" key="5">
    <source>
        <dbReference type="ARBA" id="ARBA00022692"/>
    </source>
</evidence>
<dbReference type="HOGENOM" id="CLU_012817_10_6_0"/>
<comment type="subcellular location">
    <subcellularLocation>
        <location evidence="1">Cell outer membrane</location>
    </subcellularLocation>
</comment>
<dbReference type="EMBL" id="CP002515">
    <property type="protein sequence ID" value="AEP13368.1"/>
    <property type="molecule type" value="Genomic_DNA"/>
</dbReference>
<dbReference type="STRING" id="981222.Cabther_B0366"/>
<dbReference type="GO" id="GO:0009279">
    <property type="term" value="C:cell outer membrane"/>
    <property type="evidence" value="ECO:0007669"/>
    <property type="project" value="UniProtKB-SubCell"/>
</dbReference>
<dbReference type="InterPro" id="IPR051906">
    <property type="entry name" value="TolC-like"/>
</dbReference>
<sequence length="468" mass="50763">MWRQETAMFLSRHVWLPVIIGVALSGNSAPAQHLPPVRRLPVPGVVYPPAGGHAPRPLSPARAVEMALAGETSVRLAAERREEARGRALEARAALLPNLSGVVTRANSAINLAAQGLGGFLPGISSIIVFDTFDARLQLAQQLFDWSAVQRHRATQTARQAAEVEAQLVRQQITGEVLLAYLDVLRAQSLVSAAEREIVTARALVHLAQEQRAAGLATQLDVVRAGVRLAEEDARRAQAQVELEQAQARLRRLMAVPADAELTLTGELRFVPVSTPDVATAQSAALRQRLEVVLARLQYEAATREQAAVAAEHLPSVEVFADYGLNGVRPNRFALPTRTFGVRVNVPVFNGGASFGRLVAEKSRARQRELEVADVQRQVEQEVRLAVVLLSAAAEQVAAAEQAVTLAQREVELAEERFAAGVADNLEVIRAQSALSQARTARIQALAQHVMTRVNWALALGTIEQFQW</sequence>
<dbReference type="KEGG" id="ctm:Cabther_B0366"/>
<feature type="coiled-coil region" evidence="8">
    <location>
        <begin position="390"/>
        <end position="417"/>
    </location>
</feature>
<dbReference type="GO" id="GO:0015288">
    <property type="term" value="F:porin activity"/>
    <property type="evidence" value="ECO:0007669"/>
    <property type="project" value="TreeGrafter"/>
</dbReference>
<feature type="coiled-coil region" evidence="8">
    <location>
        <begin position="191"/>
        <end position="256"/>
    </location>
</feature>
<protein>
    <submittedName>
        <fullName evidence="9">Outer membrane protein</fullName>
    </submittedName>
</protein>
<evidence type="ECO:0000256" key="7">
    <source>
        <dbReference type="ARBA" id="ARBA00023237"/>
    </source>
</evidence>
<dbReference type="Proteomes" id="UP000006791">
    <property type="component" value="Chromosome 2"/>
</dbReference>
<name>G2LL13_CHLTF</name>
<keyword evidence="3" id="KW-0813">Transport</keyword>
<dbReference type="SUPFAM" id="SSF56954">
    <property type="entry name" value="Outer membrane efflux proteins (OEP)"/>
    <property type="match status" value="1"/>
</dbReference>
<dbReference type="Pfam" id="PF02321">
    <property type="entry name" value="OEP"/>
    <property type="match status" value="2"/>
</dbReference>
<proteinExistence type="inferred from homology"/>
<keyword evidence="7" id="KW-0998">Cell outer membrane</keyword>
<evidence type="ECO:0000313" key="10">
    <source>
        <dbReference type="Proteomes" id="UP000006791"/>
    </source>
</evidence>
<gene>
    <name evidence="9" type="ordered locus">Cabther_B0366</name>
</gene>
<evidence type="ECO:0000256" key="1">
    <source>
        <dbReference type="ARBA" id="ARBA00004442"/>
    </source>
</evidence>
<dbReference type="GO" id="GO:0015562">
    <property type="term" value="F:efflux transmembrane transporter activity"/>
    <property type="evidence" value="ECO:0007669"/>
    <property type="project" value="InterPro"/>
</dbReference>
<dbReference type="PANTHER" id="PTHR30026">
    <property type="entry name" value="OUTER MEMBRANE PROTEIN TOLC"/>
    <property type="match status" value="1"/>
</dbReference>
<dbReference type="OrthoDB" id="104898at2"/>
<dbReference type="Gene3D" id="1.20.1600.10">
    <property type="entry name" value="Outer membrane efflux proteins (OEP)"/>
    <property type="match status" value="1"/>
</dbReference>
<organism evidence="9 10">
    <name type="scientific">Chloracidobacterium thermophilum (strain B)</name>
    <dbReference type="NCBI Taxonomy" id="981222"/>
    <lineage>
        <taxon>Bacteria</taxon>
        <taxon>Pseudomonadati</taxon>
        <taxon>Acidobacteriota</taxon>
        <taxon>Terriglobia</taxon>
        <taxon>Terriglobales</taxon>
        <taxon>Acidobacteriaceae</taxon>
        <taxon>Chloracidobacterium</taxon>
    </lineage>
</organism>
<dbReference type="AlphaFoldDB" id="G2LL13"/>
<dbReference type="InterPro" id="IPR003423">
    <property type="entry name" value="OMP_efflux"/>
</dbReference>
<comment type="similarity">
    <text evidence="2">Belongs to the outer membrane factor (OMF) (TC 1.B.17) family.</text>
</comment>
<evidence type="ECO:0000313" key="9">
    <source>
        <dbReference type="EMBL" id="AEP13368.1"/>
    </source>
</evidence>
<keyword evidence="8" id="KW-0175">Coiled coil</keyword>
<keyword evidence="6" id="KW-0472">Membrane</keyword>
<evidence type="ECO:0000256" key="2">
    <source>
        <dbReference type="ARBA" id="ARBA00007613"/>
    </source>
</evidence>
<evidence type="ECO:0000256" key="8">
    <source>
        <dbReference type="SAM" id="Coils"/>
    </source>
</evidence>
<keyword evidence="5" id="KW-0812">Transmembrane</keyword>
<keyword evidence="10" id="KW-1185">Reference proteome</keyword>
<keyword evidence="4" id="KW-1134">Transmembrane beta strand</keyword>
<evidence type="ECO:0000256" key="3">
    <source>
        <dbReference type="ARBA" id="ARBA00022448"/>
    </source>
</evidence>
<evidence type="ECO:0000256" key="6">
    <source>
        <dbReference type="ARBA" id="ARBA00023136"/>
    </source>
</evidence>
<dbReference type="PANTHER" id="PTHR30026:SF20">
    <property type="entry name" value="OUTER MEMBRANE PROTEIN TOLC"/>
    <property type="match status" value="1"/>
</dbReference>
<evidence type="ECO:0000256" key="4">
    <source>
        <dbReference type="ARBA" id="ARBA00022452"/>
    </source>
</evidence>
<dbReference type="GO" id="GO:1990281">
    <property type="term" value="C:efflux pump complex"/>
    <property type="evidence" value="ECO:0007669"/>
    <property type="project" value="TreeGrafter"/>
</dbReference>